<accession>A0A9E6PES6</accession>
<dbReference type="Proteomes" id="UP000634530">
    <property type="component" value="Chromosome"/>
</dbReference>
<keyword evidence="2" id="KW-1185">Reference proteome</keyword>
<evidence type="ECO:0008006" key="3">
    <source>
        <dbReference type="Google" id="ProtNLM"/>
    </source>
</evidence>
<dbReference type="RefSeq" id="WP_186676490.1">
    <property type="nucleotide sequence ID" value="NZ_CP077093.1"/>
</dbReference>
<reference evidence="1 2" key="2">
    <citation type="journal article" date="2021" name="Microorganisms">
        <title>The Ever-Expanding Pseudomonas Genus: Description of 43 New Species and Partition of the Pseudomonas putida Group.</title>
        <authorList>
            <person name="Girard L."/>
            <person name="Lood C."/>
            <person name="Hofte M."/>
            <person name="Vandamme P."/>
            <person name="Rokni-Zadeh H."/>
            <person name="van Noort V."/>
            <person name="Lavigne R."/>
            <person name="De Mot R."/>
        </authorList>
    </citation>
    <scope>NUCLEOTIDE SEQUENCE [LARGE SCALE GENOMIC DNA]</scope>
    <source>
        <strain evidence="1 2">RW8P3</strain>
    </source>
</reference>
<dbReference type="KEGG" id="pvw:HU752_016235"/>
<name>A0A9E6PES6_9PSED</name>
<dbReference type="AlphaFoldDB" id="A0A9E6PES6"/>
<reference evidence="1 2" key="1">
    <citation type="journal article" date="2020" name="Microorganisms">
        <title>Reliable Identification of Environmental Pseudomonas Isolates Using the rpoD Gene.</title>
        <authorList>
            <consortium name="The Broad Institute Genome Sequencing Platform"/>
            <person name="Girard L."/>
            <person name="Lood C."/>
            <person name="Rokni-Zadeh H."/>
            <person name="van Noort V."/>
            <person name="Lavigne R."/>
            <person name="De Mot R."/>
        </authorList>
    </citation>
    <scope>NUCLEOTIDE SEQUENCE [LARGE SCALE GENOMIC DNA]</scope>
    <source>
        <strain evidence="1 2">RW8P3</strain>
    </source>
</reference>
<protein>
    <recommendedName>
        <fullName evidence="3">Fis family transcriptional regulator</fullName>
    </recommendedName>
</protein>
<organism evidence="1 2">
    <name type="scientific">Pseudomonas vanderleydeniana</name>
    <dbReference type="NCBI Taxonomy" id="2745495"/>
    <lineage>
        <taxon>Bacteria</taxon>
        <taxon>Pseudomonadati</taxon>
        <taxon>Pseudomonadota</taxon>
        <taxon>Gammaproteobacteria</taxon>
        <taxon>Pseudomonadales</taxon>
        <taxon>Pseudomonadaceae</taxon>
        <taxon>Pseudomonas</taxon>
    </lineage>
</organism>
<gene>
    <name evidence="1" type="ORF">HU752_016235</name>
</gene>
<sequence>MPLSKRDQARTERLLVATLTEACETAKSEIVGFGWLTHEVDYAVFPASLQVIWVFDTQLEQRQALAAGLDARMLELTSIALVDAGVTLDRLAAHVHFDSEEACLRENAGDWSRRIASKYAPRTRR</sequence>
<proteinExistence type="predicted"/>
<evidence type="ECO:0000313" key="2">
    <source>
        <dbReference type="Proteomes" id="UP000634530"/>
    </source>
</evidence>
<dbReference type="EMBL" id="CP077093">
    <property type="protein sequence ID" value="QXI25537.1"/>
    <property type="molecule type" value="Genomic_DNA"/>
</dbReference>
<evidence type="ECO:0000313" key="1">
    <source>
        <dbReference type="EMBL" id="QXI25537.1"/>
    </source>
</evidence>